<accession>A0A2N4U9Z2</accession>
<organism evidence="1 2">
    <name type="scientific">Pollutimonas subterranea</name>
    <dbReference type="NCBI Taxonomy" id="2045210"/>
    <lineage>
        <taxon>Bacteria</taxon>
        <taxon>Pseudomonadati</taxon>
        <taxon>Pseudomonadota</taxon>
        <taxon>Betaproteobacteria</taxon>
        <taxon>Burkholderiales</taxon>
        <taxon>Alcaligenaceae</taxon>
        <taxon>Pollutimonas</taxon>
    </lineage>
</organism>
<proteinExistence type="predicted"/>
<name>A0A2N4U9Z2_9BURK</name>
<dbReference type="OrthoDB" id="9812921at2"/>
<evidence type="ECO:0000313" key="2">
    <source>
        <dbReference type="Proteomes" id="UP000234190"/>
    </source>
</evidence>
<evidence type="ECO:0000313" key="1">
    <source>
        <dbReference type="EMBL" id="PLC51827.1"/>
    </source>
</evidence>
<dbReference type="RefSeq" id="WP_102072314.1">
    <property type="nucleotide sequence ID" value="NZ_PDNW01000001.1"/>
</dbReference>
<comment type="caution">
    <text evidence="1">The sequence shown here is derived from an EMBL/GenBank/DDBJ whole genome shotgun (WGS) entry which is preliminary data.</text>
</comment>
<dbReference type="AlphaFoldDB" id="A0A2N4U9Z2"/>
<dbReference type="InterPro" id="IPR029058">
    <property type="entry name" value="AB_hydrolase_fold"/>
</dbReference>
<dbReference type="SUPFAM" id="SSF53474">
    <property type="entry name" value="alpha/beta-Hydrolases"/>
    <property type="match status" value="1"/>
</dbReference>
<gene>
    <name evidence="1" type="ORF">CR159_02060</name>
</gene>
<dbReference type="Proteomes" id="UP000234190">
    <property type="component" value="Unassembled WGS sequence"/>
</dbReference>
<dbReference type="EMBL" id="PDNW01000001">
    <property type="protein sequence ID" value="PLC51827.1"/>
    <property type="molecule type" value="Genomic_DNA"/>
</dbReference>
<reference evidence="1 2" key="1">
    <citation type="submission" date="2017-10" db="EMBL/GenBank/DDBJ databases">
        <title>Two draft genome sequences of Pusillimonas sp. strains isolated from a nitrate- and radionuclide-contaminated groundwater in Russia.</title>
        <authorList>
            <person name="Grouzdev D.S."/>
            <person name="Tourova T.P."/>
            <person name="Goeva M.A."/>
            <person name="Babich T.L."/>
            <person name="Sokolova D.S."/>
            <person name="Abdullin R."/>
            <person name="Poltaraus A.B."/>
            <person name="Toshchakov S.V."/>
            <person name="Nazina T.N."/>
        </authorList>
    </citation>
    <scope>NUCLEOTIDE SEQUENCE [LARGE SCALE GENOMIC DNA]</scope>
    <source>
        <strain evidence="1 2">JR1/69-3-13</strain>
    </source>
</reference>
<protein>
    <submittedName>
        <fullName evidence="1">Uncharacterized protein</fullName>
    </submittedName>
</protein>
<dbReference type="Gene3D" id="3.40.50.1820">
    <property type="entry name" value="alpha/beta hydrolase"/>
    <property type="match status" value="1"/>
</dbReference>
<sequence length="84" mass="9550">MREMERYTMAEKIDQIRCPTLVIRAQDDPLAGGAVAFYDALRCPKKLLEMSNRDGAGDHCEMGNRSLLNRRVLDWLDEILGQPA</sequence>
<keyword evidence="2" id="KW-1185">Reference proteome</keyword>